<gene>
    <name evidence="3" type="ORF">DN752_05530</name>
</gene>
<dbReference type="AlphaFoldDB" id="A0A2Z4IGQ7"/>
<dbReference type="RefSeq" id="WP_112783021.1">
    <property type="nucleotide sequence ID" value="NZ_CP030041.1"/>
</dbReference>
<feature type="transmembrane region" description="Helical" evidence="2">
    <location>
        <begin position="377"/>
        <end position="398"/>
    </location>
</feature>
<evidence type="ECO:0000313" key="3">
    <source>
        <dbReference type="EMBL" id="AWW29623.1"/>
    </source>
</evidence>
<evidence type="ECO:0000313" key="4">
    <source>
        <dbReference type="Proteomes" id="UP000248688"/>
    </source>
</evidence>
<dbReference type="Pfam" id="PF03929">
    <property type="entry name" value="PepSY_TM"/>
    <property type="match status" value="1"/>
</dbReference>
<dbReference type="Proteomes" id="UP000248688">
    <property type="component" value="Chromosome"/>
</dbReference>
<keyword evidence="2" id="KW-1133">Transmembrane helix</keyword>
<proteinExistence type="predicted"/>
<keyword evidence="2" id="KW-0472">Membrane</keyword>
<dbReference type="InterPro" id="IPR005625">
    <property type="entry name" value="PepSY-ass_TM"/>
</dbReference>
<dbReference type="PANTHER" id="PTHR34219">
    <property type="entry name" value="IRON-REGULATED INNER MEMBRANE PROTEIN-RELATED"/>
    <property type="match status" value="1"/>
</dbReference>
<keyword evidence="4" id="KW-1185">Reference proteome</keyword>
<protein>
    <submittedName>
        <fullName evidence="3">PepSY domain-containing protein</fullName>
    </submittedName>
</protein>
<sequence length="420" mass="47512">MKTKKKKTNWQKVRKFFNDIHLWVGLGSALVLIPVCLSGTIYVYNTELQEMFSAHLHHIEKEEGGTKMSIEALTEALSPKVNGEITAVSVPHDEERTYEFTVRQKDSRSRFGTRYYINPYSGEIVGTSEEKNAIAGFMRDMFSLHRWLLLDKIEEPLIGELSNRKLGSYISGTATILFTIGVLTGIVIWFPQKLKSWKQGLKLKLNGSWKRTNHDLHNTLAFYSFFILLIMGLTGPQWSFPWYRTGLQKALGTYQESPQGRGGHGKPSAPKGKKEEEVTKALMLLPYKEYIEMADKTLPYDGDYQITFPKDAASQVQIYKTKTGFFAPAAGDRIHLDPNTAAVTDLQLFSDQPFNQRVARSIKALHIGSVYGGFSKLLYFISCLIATSLPITGTLIWINKMKKKPKRKKAKEMPAKSLVA</sequence>
<feature type="transmembrane region" description="Helical" evidence="2">
    <location>
        <begin position="169"/>
        <end position="190"/>
    </location>
</feature>
<name>A0A2Z4IGQ7_9BACT</name>
<evidence type="ECO:0000256" key="2">
    <source>
        <dbReference type="SAM" id="Phobius"/>
    </source>
</evidence>
<evidence type="ECO:0000256" key="1">
    <source>
        <dbReference type="SAM" id="MobiDB-lite"/>
    </source>
</evidence>
<feature type="region of interest" description="Disordered" evidence="1">
    <location>
        <begin position="254"/>
        <end position="275"/>
    </location>
</feature>
<feature type="transmembrane region" description="Helical" evidence="2">
    <location>
        <begin position="220"/>
        <end position="240"/>
    </location>
</feature>
<dbReference type="KEGG" id="est:DN752_05530"/>
<accession>A0A2Z4IGQ7</accession>
<organism evidence="3 4">
    <name type="scientific">Echinicola strongylocentroti</name>
    <dbReference type="NCBI Taxonomy" id="1795355"/>
    <lineage>
        <taxon>Bacteria</taxon>
        <taxon>Pseudomonadati</taxon>
        <taxon>Bacteroidota</taxon>
        <taxon>Cytophagia</taxon>
        <taxon>Cytophagales</taxon>
        <taxon>Cyclobacteriaceae</taxon>
        <taxon>Echinicola</taxon>
    </lineage>
</organism>
<reference evidence="3 4" key="1">
    <citation type="submission" date="2018-06" db="EMBL/GenBank/DDBJ databases">
        <title>Echinicola strongylocentroti sp. nov., isolated from a sea urchin Strongylocentrotus intermedius.</title>
        <authorList>
            <person name="Bae S.S."/>
        </authorList>
    </citation>
    <scope>NUCLEOTIDE SEQUENCE [LARGE SCALE GENOMIC DNA]</scope>
    <source>
        <strain evidence="3 4">MEBiC08714</strain>
    </source>
</reference>
<keyword evidence="2" id="KW-0812">Transmembrane</keyword>
<feature type="transmembrane region" description="Helical" evidence="2">
    <location>
        <begin position="20"/>
        <end position="44"/>
    </location>
</feature>
<dbReference type="OrthoDB" id="111691at2"/>
<dbReference type="EMBL" id="CP030041">
    <property type="protein sequence ID" value="AWW29623.1"/>
    <property type="molecule type" value="Genomic_DNA"/>
</dbReference>
<dbReference type="PANTHER" id="PTHR34219:SF3">
    <property type="entry name" value="BLL7967 PROTEIN"/>
    <property type="match status" value="1"/>
</dbReference>